<keyword evidence="5" id="KW-0378">Hydrolase</keyword>
<dbReference type="GO" id="GO:0005576">
    <property type="term" value="C:extracellular region"/>
    <property type="evidence" value="ECO:0007669"/>
    <property type="project" value="TreeGrafter"/>
</dbReference>
<sequence>MRELPQGLTPPRNGDAIETDLFLSRRAVLSGAGALALLGIAGCSTSSDGAMPALQLDNTVTGSVPPMRPAISVDKNITSPDLMYAALTDNGFNVPEVPYLKVKPEFRRQIVVDTTGEAPGTIVVHLKERMLYLVQPGGDAIRYGVGIGKDGFRWSGRANIQYGREWPTWTPPPEMIQRKPELVKWQGGQPGGLTNPLGARALYIYQDGKDTGYRIHGSPEWWSIGQAMSSGCVRLINQDIIDLYSRVSKKNPVVVM</sequence>
<dbReference type="GO" id="GO:0071972">
    <property type="term" value="F:peptidoglycan L,D-transpeptidase activity"/>
    <property type="evidence" value="ECO:0007669"/>
    <property type="project" value="TreeGrafter"/>
</dbReference>
<dbReference type="SUPFAM" id="SSF141523">
    <property type="entry name" value="L,D-transpeptidase catalytic domain-like"/>
    <property type="match status" value="1"/>
</dbReference>
<keyword evidence="12" id="KW-1185">Reference proteome</keyword>
<dbReference type="Gene3D" id="2.40.440.10">
    <property type="entry name" value="L,D-transpeptidase catalytic domain-like"/>
    <property type="match status" value="1"/>
</dbReference>
<dbReference type="Pfam" id="PF03734">
    <property type="entry name" value="YkuD"/>
    <property type="match status" value="1"/>
</dbReference>
<feature type="active site" description="Proton donor/acceptor" evidence="9">
    <location>
        <position position="216"/>
    </location>
</feature>
<accession>A0A6M7UC53</accession>
<evidence type="ECO:0000256" key="8">
    <source>
        <dbReference type="ARBA" id="ARBA00023316"/>
    </source>
</evidence>
<evidence type="ECO:0000256" key="7">
    <source>
        <dbReference type="ARBA" id="ARBA00022984"/>
    </source>
</evidence>
<dbReference type="UniPathway" id="UPA00219"/>
<feature type="active site" description="Nucleophile" evidence="9">
    <location>
        <position position="232"/>
    </location>
</feature>
<dbReference type="Proteomes" id="UP000503339">
    <property type="component" value="Chromosome"/>
</dbReference>
<keyword evidence="4" id="KW-0808">Transferase</keyword>
<evidence type="ECO:0000256" key="2">
    <source>
        <dbReference type="ARBA" id="ARBA00005992"/>
    </source>
</evidence>
<gene>
    <name evidence="11" type="ORF">EB233_02255</name>
</gene>
<evidence type="ECO:0000256" key="9">
    <source>
        <dbReference type="PROSITE-ProRule" id="PRU01373"/>
    </source>
</evidence>
<dbReference type="GO" id="GO:0071555">
    <property type="term" value="P:cell wall organization"/>
    <property type="evidence" value="ECO:0007669"/>
    <property type="project" value="UniProtKB-UniRule"/>
</dbReference>
<dbReference type="RefSeq" id="WP_064990249.1">
    <property type="nucleotide sequence ID" value="NZ_CP033361.1"/>
</dbReference>
<dbReference type="AlphaFoldDB" id="A0A6M7UC53"/>
<keyword evidence="7 9" id="KW-0573">Peptidoglycan synthesis</keyword>
<evidence type="ECO:0000256" key="6">
    <source>
        <dbReference type="ARBA" id="ARBA00022960"/>
    </source>
</evidence>
<comment type="similarity">
    <text evidence="2">Belongs to the YkuD family.</text>
</comment>
<keyword evidence="3" id="KW-0328">Glycosyltransferase</keyword>
<evidence type="ECO:0000256" key="4">
    <source>
        <dbReference type="ARBA" id="ARBA00022679"/>
    </source>
</evidence>
<keyword evidence="6 9" id="KW-0133">Cell shape</keyword>
<reference evidence="11 12" key="1">
    <citation type="submission" date="2018-10" db="EMBL/GenBank/DDBJ databases">
        <authorList>
            <person name="Perry B.J."/>
            <person name="Sullivan J.T."/>
            <person name="Murphy R.J.T."/>
            <person name="Ramsay J.P."/>
            <person name="Ronson C.W."/>
        </authorList>
    </citation>
    <scope>NUCLEOTIDE SEQUENCE [LARGE SCALE GENOMIC DNA]</scope>
    <source>
        <strain evidence="11 12">NZP2014</strain>
    </source>
</reference>
<keyword evidence="8 9" id="KW-0961">Cell wall biogenesis/degradation</keyword>
<dbReference type="PROSITE" id="PS52029">
    <property type="entry name" value="LD_TPASE"/>
    <property type="match status" value="1"/>
</dbReference>
<organism evidence="11 12">
    <name type="scientific">Mesorhizobium erdmanii</name>
    <dbReference type="NCBI Taxonomy" id="1777866"/>
    <lineage>
        <taxon>Bacteria</taxon>
        <taxon>Pseudomonadati</taxon>
        <taxon>Pseudomonadota</taxon>
        <taxon>Alphaproteobacteria</taxon>
        <taxon>Hyphomicrobiales</taxon>
        <taxon>Phyllobacteriaceae</taxon>
        <taxon>Mesorhizobium</taxon>
    </lineage>
</organism>
<dbReference type="InterPro" id="IPR038063">
    <property type="entry name" value="Transpep_catalytic_dom"/>
</dbReference>
<dbReference type="GO" id="GO:0018104">
    <property type="term" value="P:peptidoglycan-protein cross-linking"/>
    <property type="evidence" value="ECO:0007669"/>
    <property type="project" value="TreeGrafter"/>
</dbReference>
<evidence type="ECO:0000256" key="1">
    <source>
        <dbReference type="ARBA" id="ARBA00004752"/>
    </source>
</evidence>
<dbReference type="PANTHER" id="PTHR30582">
    <property type="entry name" value="L,D-TRANSPEPTIDASE"/>
    <property type="match status" value="1"/>
</dbReference>
<evidence type="ECO:0000259" key="10">
    <source>
        <dbReference type="PROSITE" id="PS52029"/>
    </source>
</evidence>
<dbReference type="InterPro" id="IPR050979">
    <property type="entry name" value="LD-transpeptidase"/>
</dbReference>
<dbReference type="KEGG" id="merd:EB233_02255"/>
<evidence type="ECO:0000313" key="11">
    <source>
        <dbReference type="EMBL" id="QKC74502.1"/>
    </source>
</evidence>
<protein>
    <submittedName>
        <fullName evidence="11">L,D-transpeptidase</fullName>
    </submittedName>
</protein>
<comment type="pathway">
    <text evidence="1 9">Cell wall biogenesis; peptidoglycan biosynthesis.</text>
</comment>
<name>A0A6M7UC53_9HYPH</name>
<dbReference type="GO" id="GO:0016757">
    <property type="term" value="F:glycosyltransferase activity"/>
    <property type="evidence" value="ECO:0007669"/>
    <property type="project" value="UniProtKB-KW"/>
</dbReference>
<evidence type="ECO:0000256" key="3">
    <source>
        <dbReference type="ARBA" id="ARBA00022676"/>
    </source>
</evidence>
<feature type="domain" description="L,D-TPase catalytic" evidence="10">
    <location>
        <begin position="120"/>
        <end position="256"/>
    </location>
</feature>
<dbReference type="CDD" id="cd16913">
    <property type="entry name" value="YkuD_like"/>
    <property type="match status" value="1"/>
</dbReference>
<dbReference type="FunFam" id="2.40.440.10:FF:000002">
    <property type="entry name" value="L,D-transpeptidase ErfK/SrfK"/>
    <property type="match status" value="1"/>
</dbReference>
<dbReference type="PROSITE" id="PS51318">
    <property type="entry name" value="TAT"/>
    <property type="match status" value="1"/>
</dbReference>
<dbReference type="InterPro" id="IPR005490">
    <property type="entry name" value="LD_TPept_cat_dom"/>
</dbReference>
<dbReference type="GO" id="GO:0008360">
    <property type="term" value="P:regulation of cell shape"/>
    <property type="evidence" value="ECO:0007669"/>
    <property type="project" value="UniProtKB-UniRule"/>
</dbReference>
<dbReference type="PANTHER" id="PTHR30582:SF24">
    <property type="entry name" value="L,D-TRANSPEPTIDASE ERFK_SRFK-RELATED"/>
    <property type="match status" value="1"/>
</dbReference>
<evidence type="ECO:0000256" key="5">
    <source>
        <dbReference type="ARBA" id="ARBA00022801"/>
    </source>
</evidence>
<evidence type="ECO:0000313" key="12">
    <source>
        <dbReference type="Proteomes" id="UP000503339"/>
    </source>
</evidence>
<dbReference type="InterPro" id="IPR006311">
    <property type="entry name" value="TAT_signal"/>
</dbReference>
<proteinExistence type="inferred from homology"/>
<dbReference type="EMBL" id="CP033361">
    <property type="protein sequence ID" value="QKC74502.1"/>
    <property type="molecule type" value="Genomic_DNA"/>
</dbReference>